<reference evidence="2 3" key="1">
    <citation type="submission" date="2022-05" db="EMBL/GenBank/DDBJ databases">
        <title>A multi-omics perspective on studying reproductive biology in Daphnia sinensis.</title>
        <authorList>
            <person name="Jia J."/>
        </authorList>
    </citation>
    <scope>NUCLEOTIDE SEQUENCE [LARGE SCALE GENOMIC DNA]</scope>
    <source>
        <strain evidence="2 3">WSL</strain>
    </source>
</reference>
<evidence type="ECO:0000313" key="2">
    <source>
        <dbReference type="EMBL" id="KAI9560419.1"/>
    </source>
</evidence>
<dbReference type="EMBL" id="WJBH02000004">
    <property type="protein sequence ID" value="KAI9560419.1"/>
    <property type="molecule type" value="Genomic_DNA"/>
</dbReference>
<organism evidence="2 3">
    <name type="scientific">Daphnia sinensis</name>
    <dbReference type="NCBI Taxonomy" id="1820382"/>
    <lineage>
        <taxon>Eukaryota</taxon>
        <taxon>Metazoa</taxon>
        <taxon>Ecdysozoa</taxon>
        <taxon>Arthropoda</taxon>
        <taxon>Crustacea</taxon>
        <taxon>Branchiopoda</taxon>
        <taxon>Diplostraca</taxon>
        <taxon>Cladocera</taxon>
        <taxon>Anomopoda</taxon>
        <taxon>Daphniidae</taxon>
        <taxon>Daphnia</taxon>
        <taxon>Daphnia similis group</taxon>
    </lineage>
</organism>
<name>A0AAD5KTP5_9CRUS</name>
<proteinExistence type="predicted"/>
<sequence length="78" mass="8747">MAETDKLKASQRKYEKDTKDENSTFTLCMFVAINDVTSQVLGGRPSLISARLVPYDRVVTSCDDYASSFESHLHDCIP</sequence>
<protein>
    <submittedName>
        <fullName evidence="2">Uncharacterized protein</fullName>
    </submittedName>
</protein>
<keyword evidence="3" id="KW-1185">Reference proteome</keyword>
<dbReference type="AlphaFoldDB" id="A0AAD5KTP5"/>
<comment type="caution">
    <text evidence="2">The sequence shown here is derived from an EMBL/GenBank/DDBJ whole genome shotgun (WGS) entry which is preliminary data.</text>
</comment>
<dbReference type="Proteomes" id="UP000820818">
    <property type="component" value="Linkage Group LG4"/>
</dbReference>
<feature type="region of interest" description="Disordered" evidence="1">
    <location>
        <begin position="1"/>
        <end position="20"/>
    </location>
</feature>
<evidence type="ECO:0000313" key="3">
    <source>
        <dbReference type="Proteomes" id="UP000820818"/>
    </source>
</evidence>
<accession>A0AAD5KTP5</accession>
<evidence type="ECO:0000256" key="1">
    <source>
        <dbReference type="SAM" id="MobiDB-lite"/>
    </source>
</evidence>
<gene>
    <name evidence="2" type="ORF">GHT06_014437</name>
</gene>